<organism evidence="3 4">
    <name type="scientific">Mortierella alpina</name>
    <name type="common">Oleaginous fungus</name>
    <name type="synonym">Mortierella renispora</name>
    <dbReference type="NCBI Taxonomy" id="64518"/>
    <lineage>
        <taxon>Eukaryota</taxon>
        <taxon>Fungi</taxon>
        <taxon>Fungi incertae sedis</taxon>
        <taxon>Mucoromycota</taxon>
        <taxon>Mortierellomycotina</taxon>
        <taxon>Mortierellomycetes</taxon>
        <taxon>Mortierellales</taxon>
        <taxon>Mortierellaceae</taxon>
        <taxon>Mortierella</taxon>
    </lineage>
</organism>
<gene>
    <name evidence="3" type="ORF">BGZ70_007511</name>
</gene>
<feature type="region of interest" description="Disordered" evidence="1">
    <location>
        <begin position="81"/>
        <end position="106"/>
    </location>
</feature>
<dbReference type="AlphaFoldDB" id="A0A9P6M2W7"/>
<evidence type="ECO:0000313" key="4">
    <source>
        <dbReference type="Proteomes" id="UP000738359"/>
    </source>
</evidence>
<evidence type="ECO:0000313" key="3">
    <source>
        <dbReference type="EMBL" id="KAF9963290.1"/>
    </source>
</evidence>
<evidence type="ECO:0000256" key="1">
    <source>
        <dbReference type="SAM" id="MobiDB-lite"/>
    </source>
</evidence>
<keyword evidence="4" id="KW-1185">Reference proteome</keyword>
<evidence type="ECO:0000259" key="2">
    <source>
        <dbReference type="Pfam" id="PF04774"/>
    </source>
</evidence>
<proteinExistence type="predicted"/>
<feature type="domain" description="Hyaluronan/mRNA-binding protein" evidence="2">
    <location>
        <begin position="23"/>
        <end position="93"/>
    </location>
</feature>
<dbReference type="Proteomes" id="UP000738359">
    <property type="component" value="Unassembled WGS sequence"/>
</dbReference>
<feature type="compositionally biased region" description="Basic and acidic residues" evidence="1">
    <location>
        <begin position="1"/>
        <end position="11"/>
    </location>
</feature>
<sequence length="106" mass="11354">MTRTRTGEYKDAASASHEHHRARHGHSDPRAIPKKAGAGHANWGVPGCELDQQEQASILSNNSPSSPSESKITVIDAETFSRLQNGNNTQEVTNGQQSSNTTEASS</sequence>
<dbReference type="Pfam" id="PF04774">
    <property type="entry name" value="HABP4_PAI-RBP1"/>
    <property type="match status" value="1"/>
</dbReference>
<protein>
    <recommendedName>
        <fullName evidence="2">Hyaluronan/mRNA-binding protein domain-containing protein</fullName>
    </recommendedName>
</protein>
<dbReference type="OrthoDB" id="2122308at2759"/>
<reference evidence="3" key="1">
    <citation type="journal article" date="2020" name="Fungal Divers.">
        <title>Resolving the Mortierellaceae phylogeny through synthesis of multi-gene phylogenetics and phylogenomics.</title>
        <authorList>
            <person name="Vandepol N."/>
            <person name="Liber J."/>
            <person name="Desiro A."/>
            <person name="Na H."/>
            <person name="Kennedy M."/>
            <person name="Barry K."/>
            <person name="Grigoriev I.V."/>
            <person name="Miller A.N."/>
            <person name="O'Donnell K."/>
            <person name="Stajich J.E."/>
            <person name="Bonito G."/>
        </authorList>
    </citation>
    <scope>NUCLEOTIDE SEQUENCE</scope>
    <source>
        <strain evidence="3">CK1249</strain>
    </source>
</reference>
<dbReference type="EMBL" id="JAAAHY010000481">
    <property type="protein sequence ID" value="KAF9963290.1"/>
    <property type="molecule type" value="Genomic_DNA"/>
</dbReference>
<dbReference type="InterPro" id="IPR006861">
    <property type="entry name" value="HABP4_PAIRBP1-bd"/>
</dbReference>
<feature type="region of interest" description="Disordered" evidence="1">
    <location>
        <begin position="1"/>
        <end position="49"/>
    </location>
</feature>
<accession>A0A9P6M2W7</accession>
<comment type="caution">
    <text evidence="3">The sequence shown here is derived from an EMBL/GenBank/DDBJ whole genome shotgun (WGS) entry which is preliminary data.</text>
</comment>
<name>A0A9P6M2W7_MORAP</name>